<evidence type="ECO:0000313" key="2">
    <source>
        <dbReference type="Proteomes" id="UP000324222"/>
    </source>
</evidence>
<organism evidence="1 2">
    <name type="scientific">Portunus trituberculatus</name>
    <name type="common">Swimming crab</name>
    <name type="synonym">Neptunus trituberculatus</name>
    <dbReference type="NCBI Taxonomy" id="210409"/>
    <lineage>
        <taxon>Eukaryota</taxon>
        <taxon>Metazoa</taxon>
        <taxon>Ecdysozoa</taxon>
        <taxon>Arthropoda</taxon>
        <taxon>Crustacea</taxon>
        <taxon>Multicrustacea</taxon>
        <taxon>Malacostraca</taxon>
        <taxon>Eumalacostraca</taxon>
        <taxon>Eucarida</taxon>
        <taxon>Decapoda</taxon>
        <taxon>Pleocyemata</taxon>
        <taxon>Brachyura</taxon>
        <taxon>Eubrachyura</taxon>
        <taxon>Portunoidea</taxon>
        <taxon>Portunidae</taxon>
        <taxon>Portuninae</taxon>
        <taxon>Portunus</taxon>
    </lineage>
</organism>
<dbReference type="Proteomes" id="UP000324222">
    <property type="component" value="Unassembled WGS sequence"/>
</dbReference>
<sequence>MIYRLNLCGTVCHDYYESFDVTYMVGSLETCA</sequence>
<proteinExistence type="predicted"/>
<name>A0A5B7DJP8_PORTR</name>
<accession>A0A5B7DJP8</accession>
<protein>
    <submittedName>
        <fullName evidence="1">Uncharacterized protein</fullName>
    </submittedName>
</protein>
<dbReference type="AlphaFoldDB" id="A0A5B7DJP8"/>
<comment type="caution">
    <text evidence="1">The sequence shown here is derived from an EMBL/GenBank/DDBJ whole genome shotgun (WGS) entry which is preliminary data.</text>
</comment>
<keyword evidence="2" id="KW-1185">Reference proteome</keyword>
<reference evidence="1 2" key="1">
    <citation type="submission" date="2019-05" db="EMBL/GenBank/DDBJ databases">
        <title>Another draft genome of Portunus trituberculatus and its Hox gene families provides insights of decapod evolution.</title>
        <authorList>
            <person name="Jeong J.-H."/>
            <person name="Song I."/>
            <person name="Kim S."/>
            <person name="Choi T."/>
            <person name="Kim D."/>
            <person name="Ryu S."/>
            <person name="Kim W."/>
        </authorList>
    </citation>
    <scope>NUCLEOTIDE SEQUENCE [LARGE SCALE GENOMIC DNA]</scope>
    <source>
        <tissue evidence="1">Muscle</tissue>
    </source>
</reference>
<dbReference type="EMBL" id="VSRR010000963">
    <property type="protein sequence ID" value="MPC21309.1"/>
    <property type="molecule type" value="Genomic_DNA"/>
</dbReference>
<evidence type="ECO:0000313" key="1">
    <source>
        <dbReference type="EMBL" id="MPC21309.1"/>
    </source>
</evidence>
<gene>
    <name evidence="1" type="ORF">E2C01_014292</name>
</gene>